<proteinExistence type="predicted"/>
<protein>
    <recommendedName>
        <fullName evidence="3">Peptidase S74 domain-containing protein</fullName>
    </recommendedName>
</protein>
<reference evidence="2" key="1">
    <citation type="submission" date="2016-10" db="EMBL/GenBank/DDBJ databases">
        <authorList>
            <person name="Varghese N."/>
            <person name="Submissions S."/>
        </authorList>
    </citation>
    <scope>NUCLEOTIDE SEQUENCE [LARGE SCALE GENOMIC DNA]</scope>
    <source>
        <strain evidence="2">DSM 23920</strain>
    </source>
</reference>
<evidence type="ECO:0008006" key="3">
    <source>
        <dbReference type="Google" id="ProtNLM"/>
    </source>
</evidence>
<keyword evidence="2" id="KW-1185">Reference proteome</keyword>
<dbReference type="Proteomes" id="UP000199656">
    <property type="component" value="Unassembled WGS sequence"/>
</dbReference>
<dbReference type="EMBL" id="FNRL01000013">
    <property type="protein sequence ID" value="SEA71038.1"/>
    <property type="molecule type" value="Genomic_DNA"/>
</dbReference>
<gene>
    <name evidence="1" type="ORF">SAMN05660909_03082</name>
</gene>
<accession>A0A1H4DEP7</accession>
<evidence type="ECO:0000313" key="1">
    <source>
        <dbReference type="EMBL" id="SEA71038.1"/>
    </source>
</evidence>
<dbReference type="AlphaFoldDB" id="A0A1H4DEP7"/>
<evidence type="ECO:0000313" key="2">
    <source>
        <dbReference type="Proteomes" id="UP000199656"/>
    </source>
</evidence>
<organism evidence="1 2">
    <name type="scientific">Chitinophaga terrae</name>
    <name type="common">ex Kim and Jung 2007</name>
    <dbReference type="NCBI Taxonomy" id="408074"/>
    <lineage>
        <taxon>Bacteria</taxon>
        <taxon>Pseudomonadati</taxon>
        <taxon>Bacteroidota</taxon>
        <taxon>Chitinophagia</taxon>
        <taxon>Chitinophagales</taxon>
        <taxon>Chitinophagaceae</taxon>
        <taxon>Chitinophaga</taxon>
    </lineage>
</organism>
<name>A0A1H4DEP7_9BACT</name>
<sequence>MVLGMNAYAQNLWQNNGPIGIGTTTPATALEIKDGTLKISRPTGLGVMMDINSNVSWAREYGITSRSKGKMAAFGAYGYADTLRYAYIGGGSPTDSNVYNTPWMVFKPNGSIGIGPGNINPVAILSVNGPVTVWSGVRSGDARPAIAAGSIKGEIRAIAPDWDAGDDGFLRLSAGGGTNPLTKCFIDISGYSVNGEMNQNIILGTNGTERMRVLSNGNVGIGMTAPDVKLAVNGDIRAKRIKVTATGWPDYVFGSNYQLMDIMQVAAFIEKNKHLPELPSAAQVEKDGDIELGDMNKVLLKKIEELTLYIIELKKENTAMKERLDRNGIE</sequence>
<dbReference type="STRING" id="408074.SAMN05660909_03082"/>